<evidence type="ECO:0000313" key="4">
    <source>
        <dbReference type="Proteomes" id="UP000092666"/>
    </source>
</evidence>
<proteinExistence type="predicted"/>
<evidence type="ECO:0000256" key="2">
    <source>
        <dbReference type="SAM" id="Phobius"/>
    </source>
</evidence>
<evidence type="ECO:0000256" key="1">
    <source>
        <dbReference type="SAM" id="MobiDB-lite"/>
    </source>
</evidence>
<feature type="compositionally biased region" description="Polar residues" evidence="1">
    <location>
        <begin position="22"/>
        <end position="48"/>
    </location>
</feature>
<feature type="region of interest" description="Disordered" evidence="1">
    <location>
        <begin position="13"/>
        <end position="76"/>
    </location>
</feature>
<feature type="transmembrane region" description="Helical" evidence="2">
    <location>
        <begin position="148"/>
        <end position="169"/>
    </location>
</feature>
<protein>
    <submittedName>
        <fullName evidence="3">Uncharacterized protein</fullName>
    </submittedName>
</protein>
<evidence type="ECO:0000313" key="3">
    <source>
        <dbReference type="EMBL" id="OCF30531.1"/>
    </source>
</evidence>
<keyword evidence="2" id="KW-0472">Membrane</keyword>
<keyword evidence="2" id="KW-0812">Transmembrane</keyword>
<name>A0A1B9GHW5_9TREE</name>
<dbReference type="Proteomes" id="UP000092666">
    <property type="component" value="Unassembled WGS sequence"/>
</dbReference>
<dbReference type="AlphaFoldDB" id="A0A1B9GHW5"/>
<sequence length="217" mass="24075">MTPEEYQTIYRAFGGTELSPRVDNTQDQGLAQSPARTQQPASTQTDPNTHVIPLPPATESVPTARPPPLEPWGSTSARVDPEKARRVFNEVAERRIGQGEISRQELEMLLETGDQGIRHGKIAGYTSAALSALYLSTKWRRIGTLPTVLGIMGGSALGAVVVGLGSSVWSYKKHYAMIKDWDEDTIDRKWRILEEINAEAGERAKPSWQQRLRRPEA</sequence>
<organism evidence="3 4">
    <name type="scientific">Kwoniella heveanensis BCC8398</name>
    <dbReference type="NCBI Taxonomy" id="1296120"/>
    <lineage>
        <taxon>Eukaryota</taxon>
        <taxon>Fungi</taxon>
        <taxon>Dikarya</taxon>
        <taxon>Basidiomycota</taxon>
        <taxon>Agaricomycotina</taxon>
        <taxon>Tremellomycetes</taxon>
        <taxon>Tremellales</taxon>
        <taxon>Cryptococcaceae</taxon>
        <taxon>Kwoniella</taxon>
    </lineage>
</organism>
<keyword evidence="4" id="KW-1185">Reference proteome</keyword>
<keyword evidence="2" id="KW-1133">Transmembrane helix</keyword>
<reference evidence="3 4" key="1">
    <citation type="submission" date="2013-07" db="EMBL/GenBank/DDBJ databases">
        <title>The Genome Sequence of Cryptococcus heveanensis BCC8398.</title>
        <authorList>
            <consortium name="The Broad Institute Genome Sequencing Platform"/>
            <person name="Cuomo C."/>
            <person name="Litvintseva A."/>
            <person name="Chen Y."/>
            <person name="Heitman J."/>
            <person name="Sun S."/>
            <person name="Springer D."/>
            <person name="Dromer F."/>
            <person name="Young S.K."/>
            <person name="Zeng Q."/>
            <person name="Gargeya S."/>
            <person name="Fitzgerald M."/>
            <person name="Abouelleil A."/>
            <person name="Alvarado L."/>
            <person name="Berlin A.M."/>
            <person name="Chapman S.B."/>
            <person name="Dewar J."/>
            <person name="Goldberg J."/>
            <person name="Griggs A."/>
            <person name="Gujja S."/>
            <person name="Hansen M."/>
            <person name="Howarth C."/>
            <person name="Imamovic A."/>
            <person name="Larimer J."/>
            <person name="McCowan C."/>
            <person name="Murphy C."/>
            <person name="Pearson M."/>
            <person name="Priest M."/>
            <person name="Roberts A."/>
            <person name="Saif S."/>
            <person name="Shea T."/>
            <person name="Sykes S."/>
            <person name="Wortman J."/>
            <person name="Nusbaum C."/>
            <person name="Birren B."/>
        </authorList>
    </citation>
    <scope>NUCLEOTIDE SEQUENCE [LARGE SCALE GENOMIC DNA]</scope>
    <source>
        <strain evidence="3 4">BCC8398</strain>
    </source>
</reference>
<reference evidence="4" key="2">
    <citation type="submission" date="2013-12" db="EMBL/GenBank/DDBJ databases">
        <title>Evolution of pathogenesis and genome organization in the Tremellales.</title>
        <authorList>
            <person name="Cuomo C."/>
            <person name="Litvintseva A."/>
            <person name="Heitman J."/>
            <person name="Chen Y."/>
            <person name="Sun S."/>
            <person name="Springer D."/>
            <person name="Dromer F."/>
            <person name="Young S."/>
            <person name="Zeng Q."/>
            <person name="Chapman S."/>
            <person name="Gujja S."/>
            <person name="Saif S."/>
            <person name="Birren B."/>
        </authorList>
    </citation>
    <scope>NUCLEOTIDE SEQUENCE [LARGE SCALE GENOMIC DNA]</scope>
    <source>
        <strain evidence="4">BCC8398</strain>
    </source>
</reference>
<accession>A0A1B9GHW5</accession>
<dbReference type="EMBL" id="KV700147">
    <property type="protein sequence ID" value="OCF30531.1"/>
    <property type="molecule type" value="Genomic_DNA"/>
</dbReference>
<gene>
    <name evidence="3" type="ORF">I316_07798</name>
</gene>